<keyword evidence="3" id="KW-1185">Reference proteome</keyword>
<organism evidence="2 3">
    <name type="scientific">Anaerotruncus colihominis</name>
    <dbReference type="NCBI Taxonomy" id="169435"/>
    <lineage>
        <taxon>Bacteria</taxon>
        <taxon>Bacillati</taxon>
        <taxon>Bacillota</taxon>
        <taxon>Clostridia</taxon>
        <taxon>Eubacteriales</taxon>
        <taxon>Oscillospiraceae</taxon>
        <taxon>Anaerotruncus</taxon>
    </lineage>
</organism>
<comment type="caution">
    <text evidence="2">The sequence shown here is derived from an EMBL/GenBank/DDBJ whole genome shotgun (WGS) entry which is preliminary data.</text>
</comment>
<sequence length="135" mass="16057">MVRKNYILSEKSLEIIHQVMEERHLKSETAALEYILLQHNVRQSMEERFAQIIYERYAEVLESTRAAARQTEQVVQLTLDAVNTILIERGYTACYPADREPSPVIEESQRQWKRKLEREKQLRDDRRQKQGGVKK</sequence>
<evidence type="ECO:0000313" key="3">
    <source>
        <dbReference type="Proteomes" id="UP000446866"/>
    </source>
</evidence>
<reference evidence="2 3" key="1">
    <citation type="submission" date="2018-08" db="EMBL/GenBank/DDBJ databases">
        <title>Murine metabolic-syndrome-specific gut microbial biobank.</title>
        <authorList>
            <person name="Liu C."/>
        </authorList>
    </citation>
    <scope>NUCLEOTIDE SEQUENCE [LARGE SCALE GENOMIC DNA]</scope>
    <source>
        <strain evidence="2 3">28</strain>
    </source>
</reference>
<evidence type="ECO:0000313" key="2">
    <source>
        <dbReference type="EMBL" id="NBH62309.1"/>
    </source>
</evidence>
<dbReference type="Proteomes" id="UP000446866">
    <property type="component" value="Unassembled WGS sequence"/>
</dbReference>
<name>A0A845QKB1_9FIRM</name>
<gene>
    <name evidence="2" type="ORF">D0435_11660</name>
</gene>
<feature type="region of interest" description="Disordered" evidence="1">
    <location>
        <begin position="116"/>
        <end position="135"/>
    </location>
</feature>
<proteinExistence type="predicted"/>
<dbReference type="EMBL" id="QXWK01000022">
    <property type="protein sequence ID" value="NBH62309.1"/>
    <property type="molecule type" value="Genomic_DNA"/>
</dbReference>
<accession>A0A845QKB1</accession>
<feature type="compositionally biased region" description="Basic and acidic residues" evidence="1">
    <location>
        <begin position="116"/>
        <end position="128"/>
    </location>
</feature>
<dbReference type="AlphaFoldDB" id="A0A845QKB1"/>
<evidence type="ECO:0000256" key="1">
    <source>
        <dbReference type="SAM" id="MobiDB-lite"/>
    </source>
</evidence>
<protein>
    <submittedName>
        <fullName evidence="2">Uncharacterized protein</fullName>
    </submittedName>
</protein>